<dbReference type="PANTHER" id="PTHR33331:SF13">
    <property type="entry name" value="COILED-COIL DOMAIN CONTAINING 162"/>
    <property type="match status" value="1"/>
</dbReference>
<sequence>LFSGSASATSIERERRELHVELSLGLESRSRPTMAEACRAAVEGAGKPLSGLNEAVALTWHFRARQAEAVVEQRAMLRHTAALRRQHFGHVVGQSLPAEVHRLPPYRRQLDHAGSAWQGSLRPCGCEKELALAKDCMQALQLAEADAAARLGRLTSLRCPDESDWWAAFHWAACRLPAGRAAERFFDRLRLLPLSHHHRFPIYEQVSGAALRRDQHAATSGLRVPPQVVTTNAESVQHLEQLFREFDPGELLPQASSASSESIPMTVATDNSARHHKAAYEARRILPRVLARHRRRWPGASVLAAALTHQQEGGGGSGGGGSNAASPHGETMTANGSVAADPLPEVVEPFSDDPACTSRDQVHVVRVMDEQLAALVPSLDGDESAGYQAVLRTLPLEVDEVLKAENDFLNDCNEALVHDRMRSLAEQHVDRWSPFATEEQSVRMTLSLANAPWVSQRLQDKTMEALFVMRFLATKRNKIKVLHYMNAIVSLQLQLLRDEREEEPIAQPFPTTAAKDFTCPVAYANGTAGSAGGSSSGGGGGGGSTSGGASGPAGSGSGGGSAAAADAEYDVWMDDPEAGVSVRDANGKWILYGFAVDQFKTLELEILRVASYHLEVYAAQVHAGSSNSIGGSSGGGGGGATRGSPSPPPGSAPSAMDTIQMVDKFTVLADLWECEAQYCAARHKALLAYYHAYRHATCWGLPDIWGGCSTEITP</sequence>
<feature type="region of interest" description="Disordered" evidence="1">
    <location>
        <begin position="310"/>
        <end position="337"/>
    </location>
</feature>
<evidence type="ECO:0000256" key="1">
    <source>
        <dbReference type="SAM" id="MobiDB-lite"/>
    </source>
</evidence>
<gene>
    <name evidence="2" type="ORF">Vretimale_4249</name>
</gene>
<feature type="compositionally biased region" description="Gly residues" evidence="1">
    <location>
        <begin position="312"/>
        <end position="322"/>
    </location>
</feature>
<dbReference type="InterPro" id="IPR040401">
    <property type="entry name" value="CCDC162"/>
</dbReference>
<evidence type="ECO:0000313" key="3">
    <source>
        <dbReference type="Proteomes" id="UP000722791"/>
    </source>
</evidence>
<proteinExistence type="predicted"/>
<organism evidence="2 3">
    <name type="scientific">Volvox reticuliferus</name>
    <dbReference type="NCBI Taxonomy" id="1737510"/>
    <lineage>
        <taxon>Eukaryota</taxon>
        <taxon>Viridiplantae</taxon>
        <taxon>Chlorophyta</taxon>
        <taxon>core chlorophytes</taxon>
        <taxon>Chlorophyceae</taxon>
        <taxon>CS clade</taxon>
        <taxon>Chlamydomonadales</taxon>
        <taxon>Volvocaceae</taxon>
        <taxon>Volvox</taxon>
    </lineage>
</organism>
<feature type="region of interest" description="Disordered" evidence="1">
    <location>
        <begin position="628"/>
        <end position="655"/>
    </location>
</feature>
<accession>A0A8J4G4Y3</accession>
<dbReference type="Proteomes" id="UP000722791">
    <property type="component" value="Unassembled WGS sequence"/>
</dbReference>
<dbReference type="PANTHER" id="PTHR33331">
    <property type="entry name" value="COILED-COIL DOMAIN-CONTAINING PROTEIN 162"/>
    <property type="match status" value="1"/>
</dbReference>
<protein>
    <submittedName>
        <fullName evidence="2">Uncharacterized protein</fullName>
    </submittedName>
</protein>
<dbReference type="AlphaFoldDB" id="A0A8J4G4Y3"/>
<dbReference type="EMBL" id="BNCQ01000006">
    <property type="protein sequence ID" value="GIL98931.1"/>
    <property type="molecule type" value="Genomic_DNA"/>
</dbReference>
<reference evidence="2" key="1">
    <citation type="journal article" date="2021" name="Proc. Natl. Acad. Sci. U.S.A.">
        <title>Three genomes in the algal genus Volvox reveal the fate of a haploid sex-determining region after a transition to homothallism.</title>
        <authorList>
            <person name="Yamamoto K."/>
            <person name="Hamaji T."/>
            <person name="Kawai-Toyooka H."/>
            <person name="Matsuzaki R."/>
            <person name="Takahashi F."/>
            <person name="Nishimura Y."/>
            <person name="Kawachi M."/>
            <person name="Noguchi H."/>
            <person name="Minakuchi Y."/>
            <person name="Umen J.G."/>
            <person name="Toyoda A."/>
            <person name="Nozaki H."/>
        </authorList>
    </citation>
    <scope>NUCLEOTIDE SEQUENCE</scope>
    <source>
        <strain evidence="2">NIES-3785</strain>
    </source>
</reference>
<feature type="compositionally biased region" description="Gly residues" evidence="1">
    <location>
        <begin position="631"/>
        <end position="641"/>
    </location>
</feature>
<feature type="non-terminal residue" evidence="2">
    <location>
        <position position="1"/>
    </location>
</feature>
<comment type="caution">
    <text evidence="2">The sequence shown here is derived from an EMBL/GenBank/DDBJ whole genome shotgun (WGS) entry which is preliminary data.</text>
</comment>
<feature type="region of interest" description="Disordered" evidence="1">
    <location>
        <begin position="530"/>
        <end position="561"/>
    </location>
</feature>
<evidence type="ECO:0000313" key="2">
    <source>
        <dbReference type="EMBL" id="GIL98931.1"/>
    </source>
</evidence>
<name>A0A8J4G4Y3_9CHLO</name>
<feature type="non-terminal residue" evidence="2">
    <location>
        <position position="714"/>
    </location>
</feature>